<evidence type="ECO:0000313" key="3">
    <source>
        <dbReference type="EMBL" id="CAI2383158.1"/>
    </source>
</evidence>
<organism evidence="3 4">
    <name type="scientific">Euplotes crassus</name>
    <dbReference type="NCBI Taxonomy" id="5936"/>
    <lineage>
        <taxon>Eukaryota</taxon>
        <taxon>Sar</taxon>
        <taxon>Alveolata</taxon>
        <taxon>Ciliophora</taxon>
        <taxon>Intramacronucleata</taxon>
        <taxon>Spirotrichea</taxon>
        <taxon>Hypotrichia</taxon>
        <taxon>Euplotida</taxon>
        <taxon>Euplotidae</taxon>
        <taxon>Moneuplotes</taxon>
    </lineage>
</organism>
<keyword evidence="4" id="KW-1185">Reference proteome</keyword>
<name>A0AAD1Y0Y9_EUPCR</name>
<evidence type="ECO:0000256" key="1">
    <source>
        <dbReference type="SAM" id="Coils"/>
    </source>
</evidence>
<dbReference type="AlphaFoldDB" id="A0AAD1Y0Y9"/>
<dbReference type="EMBL" id="CAMPGE010025398">
    <property type="protein sequence ID" value="CAI2383158.1"/>
    <property type="molecule type" value="Genomic_DNA"/>
</dbReference>
<protein>
    <submittedName>
        <fullName evidence="3">Uncharacterized protein</fullName>
    </submittedName>
</protein>
<reference evidence="3" key="1">
    <citation type="submission" date="2023-07" db="EMBL/GenBank/DDBJ databases">
        <authorList>
            <consortium name="AG Swart"/>
            <person name="Singh M."/>
            <person name="Singh A."/>
            <person name="Seah K."/>
            <person name="Emmerich C."/>
        </authorList>
    </citation>
    <scope>NUCLEOTIDE SEQUENCE</scope>
    <source>
        <strain evidence="3">DP1</strain>
    </source>
</reference>
<gene>
    <name evidence="3" type="ORF">ECRASSUSDP1_LOCUS24650</name>
</gene>
<evidence type="ECO:0000256" key="2">
    <source>
        <dbReference type="SAM" id="MobiDB-lite"/>
    </source>
</evidence>
<evidence type="ECO:0000313" key="4">
    <source>
        <dbReference type="Proteomes" id="UP001295684"/>
    </source>
</evidence>
<sequence>MYENKTLIQSKKLLDSQMQDLLSQKHQMMDKYSKETKTLINEAKFWMDKIKQQQLRHHQEASSSIYKEEVNTELDQVNAKLAALTVKEKQLVKLKEENEWKERKRVGIEGGEEESDGSLARACWDD</sequence>
<comment type="caution">
    <text evidence="3">The sequence shown here is derived from an EMBL/GenBank/DDBJ whole genome shotgun (WGS) entry which is preliminary data.</text>
</comment>
<accession>A0AAD1Y0Y9</accession>
<feature type="region of interest" description="Disordered" evidence="2">
    <location>
        <begin position="104"/>
        <end position="126"/>
    </location>
</feature>
<feature type="coiled-coil region" evidence="1">
    <location>
        <begin position="67"/>
        <end position="104"/>
    </location>
</feature>
<keyword evidence="1" id="KW-0175">Coiled coil</keyword>
<proteinExistence type="predicted"/>
<dbReference type="Proteomes" id="UP001295684">
    <property type="component" value="Unassembled WGS sequence"/>
</dbReference>